<evidence type="ECO:0000313" key="2">
    <source>
        <dbReference type="EMBL" id="MDV2887499.1"/>
    </source>
</evidence>
<dbReference type="Proteomes" id="UP001285636">
    <property type="component" value="Unassembled WGS sequence"/>
</dbReference>
<name>A0AAJ2NSB5_ALKPS</name>
<sequence length="82" mass="10111">NNGFHDLKTYWHLDHPYVHDSTAIEAWVSILVLAVNMVYCFFYMHLHHFRKWKIPLKEVIQEMKEQLRWKLQKMTNFVYNTS</sequence>
<evidence type="ECO:0000256" key="1">
    <source>
        <dbReference type="SAM" id="Phobius"/>
    </source>
</evidence>
<dbReference type="RefSeq" id="WP_323467752.1">
    <property type="nucleotide sequence ID" value="NZ_JAWJAY010000106.1"/>
</dbReference>
<proteinExistence type="predicted"/>
<organism evidence="2 3">
    <name type="scientific">Alkalihalophilus pseudofirmus</name>
    <name type="common">Bacillus pseudofirmus</name>
    <dbReference type="NCBI Taxonomy" id="79885"/>
    <lineage>
        <taxon>Bacteria</taxon>
        <taxon>Bacillati</taxon>
        <taxon>Bacillota</taxon>
        <taxon>Bacilli</taxon>
        <taxon>Bacillales</taxon>
        <taxon>Bacillaceae</taxon>
        <taxon>Alkalihalophilus</taxon>
    </lineage>
</organism>
<dbReference type="EMBL" id="JAWJAY010000106">
    <property type="protein sequence ID" value="MDV2887499.1"/>
    <property type="molecule type" value="Genomic_DNA"/>
</dbReference>
<comment type="caution">
    <text evidence="2">The sequence shown here is derived from an EMBL/GenBank/DDBJ whole genome shotgun (WGS) entry which is preliminary data.</text>
</comment>
<keyword evidence="1" id="KW-0472">Membrane</keyword>
<keyword evidence="1" id="KW-1133">Transmembrane helix</keyword>
<accession>A0AAJ2NSB5</accession>
<protein>
    <submittedName>
        <fullName evidence="2">Uncharacterized protein</fullName>
    </submittedName>
</protein>
<dbReference type="AlphaFoldDB" id="A0AAJ2NSB5"/>
<keyword evidence="1" id="KW-0812">Transmembrane</keyword>
<reference evidence="2" key="1">
    <citation type="submission" date="2023-10" db="EMBL/GenBank/DDBJ databases">
        <title>Screening of Alkalihalophilus pseudofirmusBZ-TG-HK211 and Its Alleviation of Salt Stress on Rapeseed Growth.</title>
        <authorList>
            <person name="Zhao B."/>
            <person name="Guo T."/>
        </authorList>
    </citation>
    <scope>NUCLEOTIDE SEQUENCE</scope>
    <source>
        <strain evidence="2">BZ-TG-HK211</strain>
    </source>
</reference>
<feature type="transmembrane region" description="Helical" evidence="1">
    <location>
        <begin position="26"/>
        <end position="46"/>
    </location>
</feature>
<feature type="non-terminal residue" evidence="2">
    <location>
        <position position="1"/>
    </location>
</feature>
<gene>
    <name evidence="2" type="ORF">RYX45_20170</name>
</gene>
<evidence type="ECO:0000313" key="3">
    <source>
        <dbReference type="Proteomes" id="UP001285636"/>
    </source>
</evidence>